<dbReference type="InterPro" id="IPR027485">
    <property type="entry name" value="AMMECR1_N"/>
</dbReference>
<comment type="caution">
    <text evidence="3">The sequence shown here is derived from an EMBL/GenBank/DDBJ whole genome shotgun (WGS) entry which is preliminary data.</text>
</comment>
<dbReference type="Gene3D" id="3.30.1490.150">
    <property type="entry name" value="Hypothetical protein ph0010, domain 2"/>
    <property type="match status" value="1"/>
</dbReference>
<dbReference type="HAMAP" id="MF_00645">
    <property type="entry name" value="AMMECR1"/>
    <property type="match status" value="1"/>
</dbReference>
<dbReference type="OrthoDB" id="25187at2157"/>
<dbReference type="Proteomes" id="UP000077066">
    <property type="component" value="Unassembled WGS sequence"/>
</dbReference>
<dbReference type="PROSITE" id="PS51112">
    <property type="entry name" value="AMMECR1"/>
    <property type="match status" value="1"/>
</dbReference>
<protein>
    <recommendedName>
        <fullName evidence="1">Protein MBFIL_02030</fullName>
    </recommendedName>
</protein>
<evidence type="ECO:0000259" key="2">
    <source>
        <dbReference type="PROSITE" id="PS51112"/>
    </source>
</evidence>
<keyword evidence="4" id="KW-1185">Reference proteome</keyword>
<dbReference type="PANTHER" id="PTHR13016">
    <property type="entry name" value="AMMECR1 HOMOLOG"/>
    <property type="match status" value="1"/>
</dbReference>
<dbReference type="InterPro" id="IPR027623">
    <property type="entry name" value="AmmeMemoSam_A"/>
</dbReference>
<dbReference type="InterPro" id="IPR023472">
    <property type="entry name" value="Uncharacterised_MJ0810"/>
</dbReference>
<dbReference type="EMBL" id="LWMT01000026">
    <property type="protein sequence ID" value="KZX17334.1"/>
    <property type="molecule type" value="Genomic_DNA"/>
</dbReference>
<evidence type="ECO:0000256" key="1">
    <source>
        <dbReference type="HAMAP-Rule" id="MF_00645"/>
    </source>
</evidence>
<dbReference type="InterPro" id="IPR002733">
    <property type="entry name" value="AMMECR1_domain"/>
</dbReference>
<gene>
    <name evidence="3" type="ORF">MBFIL_02030</name>
</gene>
<dbReference type="PATRIC" id="fig|55758.3.peg.225"/>
<dbReference type="SUPFAM" id="SSF143447">
    <property type="entry name" value="AMMECR1-like"/>
    <property type="match status" value="1"/>
</dbReference>
<evidence type="ECO:0000313" key="4">
    <source>
        <dbReference type="Proteomes" id="UP000077066"/>
    </source>
</evidence>
<dbReference type="AlphaFoldDB" id="A0A166F5F9"/>
<organism evidence="3 4">
    <name type="scientific">Methanobrevibacter filiformis</name>
    <dbReference type="NCBI Taxonomy" id="55758"/>
    <lineage>
        <taxon>Archaea</taxon>
        <taxon>Methanobacteriati</taxon>
        <taxon>Methanobacteriota</taxon>
        <taxon>Methanomada group</taxon>
        <taxon>Methanobacteria</taxon>
        <taxon>Methanobacteriales</taxon>
        <taxon>Methanobacteriaceae</taxon>
        <taxon>Methanobrevibacter</taxon>
    </lineage>
</organism>
<accession>A0A166F5F9</accession>
<name>A0A166F5F9_9EURY</name>
<proteinExistence type="inferred from homology"/>
<dbReference type="Gene3D" id="3.30.700.20">
    <property type="entry name" value="Hypothetical protein ph0010, domain 1"/>
    <property type="match status" value="1"/>
</dbReference>
<dbReference type="Pfam" id="PF01871">
    <property type="entry name" value="AMMECR1"/>
    <property type="match status" value="1"/>
</dbReference>
<dbReference type="InterPro" id="IPR023473">
    <property type="entry name" value="AMMECR1"/>
</dbReference>
<dbReference type="RefSeq" id="WP_066970609.1">
    <property type="nucleotide sequence ID" value="NZ_LWMT01000026.1"/>
</dbReference>
<dbReference type="InterPro" id="IPR036071">
    <property type="entry name" value="AMMECR1_dom_sf"/>
</dbReference>
<dbReference type="NCBIfam" id="TIGR00296">
    <property type="entry name" value="TIGR00296 family protein"/>
    <property type="match status" value="1"/>
</dbReference>
<reference evidence="3 4" key="1">
    <citation type="submission" date="2016-04" db="EMBL/GenBank/DDBJ databases">
        <title>Genome sequence of Methanobrevibacter filiformis DSM 11501.</title>
        <authorList>
            <person name="Poehlein A."/>
            <person name="Seedorf H."/>
            <person name="Daniel R."/>
        </authorList>
    </citation>
    <scope>NUCLEOTIDE SEQUENCE [LARGE SCALE GENOMIC DNA]</scope>
    <source>
        <strain evidence="3 4">DSM 11501</strain>
    </source>
</reference>
<sequence length="187" mass="21232">MLSKENGEFLLDLSKTAIKKYVENHDLIKPPLNTPDELKEELGVFVTLNKNKQLRGCIGYPEPIFPLVEATINSAISAAFEDPRFPPVIKEEIPTIDIEITVLTKPKLIKVKDPKEYVDKIVIGKDGLIIEKEYNKGLLLPQVATEHNMNTEEFLSQTCIKAGLNYDAWIENNDNIKIYSFQGQIFK</sequence>
<dbReference type="STRING" id="55758.MBFIL_02030"/>
<feature type="domain" description="AMMECR1" evidence="2">
    <location>
        <begin position="5"/>
        <end position="187"/>
    </location>
</feature>
<dbReference type="NCBIfam" id="TIGR04335">
    <property type="entry name" value="AmmeMemoSam_A"/>
    <property type="match status" value="1"/>
</dbReference>
<evidence type="ECO:0000313" key="3">
    <source>
        <dbReference type="EMBL" id="KZX17334.1"/>
    </source>
</evidence>
<dbReference type="PANTHER" id="PTHR13016:SF0">
    <property type="entry name" value="AMME SYNDROME CANDIDATE GENE 1 PROTEIN"/>
    <property type="match status" value="1"/>
</dbReference>